<dbReference type="Proteomes" id="UP000251577">
    <property type="component" value="Unassembled WGS sequence"/>
</dbReference>
<evidence type="ECO:0000313" key="8">
    <source>
        <dbReference type="EMBL" id="RAV31234.1"/>
    </source>
</evidence>
<name>A0A364V3M5_9CORY</name>
<evidence type="ECO:0000256" key="5">
    <source>
        <dbReference type="ARBA" id="ARBA00023136"/>
    </source>
</evidence>
<gene>
    <name evidence="8" type="ORF">DLJ54_09460</name>
</gene>
<evidence type="ECO:0000259" key="7">
    <source>
        <dbReference type="Pfam" id="PF04138"/>
    </source>
</evidence>
<feature type="transmembrane region" description="Helical" evidence="6">
    <location>
        <begin position="121"/>
        <end position="143"/>
    </location>
</feature>
<evidence type="ECO:0000256" key="6">
    <source>
        <dbReference type="SAM" id="Phobius"/>
    </source>
</evidence>
<evidence type="ECO:0000313" key="9">
    <source>
        <dbReference type="Proteomes" id="UP000251577"/>
    </source>
</evidence>
<reference evidence="8 9" key="1">
    <citation type="journal article" date="2018" name="Syst. Appl. Microbiol.">
        <title>Corynebacterium heidelbergense sp. nov., isolated from the preen glands of Egyptian geese (Alopochen aegyptiacus).</title>
        <authorList>
            <person name="Braun M.S."/>
            <person name="Wang E."/>
            <person name="Zimmermann S."/>
            <person name="Wink M."/>
        </authorList>
    </citation>
    <scope>NUCLEOTIDE SEQUENCE [LARGE SCALE GENOMIC DNA]</scope>
    <source>
        <strain evidence="8 9">647</strain>
    </source>
</reference>
<feature type="transmembrane region" description="Helical" evidence="6">
    <location>
        <begin position="52"/>
        <end position="69"/>
    </location>
</feature>
<feature type="transmembrane region" description="Helical" evidence="6">
    <location>
        <begin position="22"/>
        <end position="46"/>
    </location>
</feature>
<keyword evidence="4 6" id="KW-1133">Transmembrane helix</keyword>
<protein>
    <recommendedName>
        <fullName evidence="7">GtrA/DPMS transmembrane domain-containing protein</fullName>
    </recommendedName>
</protein>
<comment type="subcellular location">
    <subcellularLocation>
        <location evidence="1">Membrane</location>
        <topology evidence="1">Multi-pass membrane protein</topology>
    </subcellularLocation>
</comment>
<dbReference type="Pfam" id="PF04138">
    <property type="entry name" value="GtrA_DPMS_TM"/>
    <property type="match status" value="1"/>
</dbReference>
<dbReference type="InterPro" id="IPR051401">
    <property type="entry name" value="GtrA_CellWall_Glycosyl"/>
</dbReference>
<organism evidence="8 9">
    <name type="scientific">Corynebacterium heidelbergense</name>
    <dbReference type="NCBI Taxonomy" id="2055947"/>
    <lineage>
        <taxon>Bacteria</taxon>
        <taxon>Bacillati</taxon>
        <taxon>Actinomycetota</taxon>
        <taxon>Actinomycetes</taxon>
        <taxon>Mycobacteriales</taxon>
        <taxon>Corynebacteriaceae</taxon>
        <taxon>Corynebacterium</taxon>
    </lineage>
</organism>
<keyword evidence="5 6" id="KW-0472">Membrane</keyword>
<dbReference type="PANTHER" id="PTHR38459:SF6">
    <property type="entry name" value="ARABINOGALACTAN BIOSYNTHESIS RECRUITING PROTEIN RV3789"/>
    <property type="match status" value="1"/>
</dbReference>
<comment type="similarity">
    <text evidence="2">Belongs to the GtrA family.</text>
</comment>
<evidence type="ECO:0000256" key="4">
    <source>
        <dbReference type="ARBA" id="ARBA00022989"/>
    </source>
</evidence>
<dbReference type="RefSeq" id="WP_113631450.1">
    <property type="nucleotide sequence ID" value="NZ_QHCV01000140.1"/>
</dbReference>
<dbReference type="GO" id="GO:0005886">
    <property type="term" value="C:plasma membrane"/>
    <property type="evidence" value="ECO:0007669"/>
    <property type="project" value="TreeGrafter"/>
</dbReference>
<evidence type="ECO:0000256" key="3">
    <source>
        <dbReference type="ARBA" id="ARBA00022692"/>
    </source>
</evidence>
<evidence type="ECO:0000256" key="1">
    <source>
        <dbReference type="ARBA" id="ARBA00004141"/>
    </source>
</evidence>
<accession>A0A364V3M5</accession>
<keyword evidence="3 6" id="KW-0812">Transmembrane</keyword>
<dbReference type="InterPro" id="IPR007267">
    <property type="entry name" value="GtrA_DPMS_TM"/>
</dbReference>
<sequence length="146" mass="16438">MTTTEVMAEQSARNPATLNQQLFRFIAVGAFSAIVDFGTTAGTHFLLDWSDGVSKAVGFILGTLTAYFINRRWTFQAEKSFRRFAVTMLTYLLTFAVQWGLYKLTIPWLNTTGLPPLGVRIVSFIIAQGTATVINFAIQRFLIFRR</sequence>
<dbReference type="GO" id="GO:0000271">
    <property type="term" value="P:polysaccharide biosynthetic process"/>
    <property type="evidence" value="ECO:0007669"/>
    <property type="project" value="InterPro"/>
</dbReference>
<evidence type="ECO:0000256" key="2">
    <source>
        <dbReference type="ARBA" id="ARBA00009399"/>
    </source>
</evidence>
<feature type="transmembrane region" description="Helical" evidence="6">
    <location>
        <begin position="81"/>
        <end position="101"/>
    </location>
</feature>
<dbReference type="EMBL" id="QHCV01000140">
    <property type="protein sequence ID" value="RAV31234.1"/>
    <property type="molecule type" value="Genomic_DNA"/>
</dbReference>
<feature type="domain" description="GtrA/DPMS transmembrane" evidence="7">
    <location>
        <begin position="24"/>
        <end position="144"/>
    </location>
</feature>
<proteinExistence type="inferred from homology"/>
<dbReference type="AlphaFoldDB" id="A0A364V3M5"/>
<dbReference type="PANTHER" id="PTHR38459">
    <property type="entry name" value="PROPHAGE BACTOPRENOL-LINKED GLUCOSE TRANSLOCASE HOMOLOG"/>
    <property type="match status" value="1"/>
</dbReference>
<keyword evidence="9" id="KW-1185">Reference proteome</keyword>
<comment type="caution">
    <text evidence="8">The sequence shown here is derived from an EMBL/GenBank/DDBJ whole genome shotgun (WGS) entry which is preliminary data.</text>
</comment>